<gene>
    <name evidence="5" type="primary">rplF</name>
    <name evidence="9" type="ORF">B9J77_03125</name>
</gene>
<evidence type="ECO:0000256" key="6">
    <source>
        <dbReference type="RuleBase" id="RU003869"/>
    </source>
</evidence>
<evidence type="ECO:0000256" key="4">
    <source>
        <dbReference type="ARBA" id="ARBA00023274"/>
    </source>
</evidence>
<evidence type="ECO:0000256" key="3">
    <source>
        <dbReference type="ARBA" id="ARBA00022980"/>
    </source>
</evidence>
<dbReference type="PIRSF" id="PIRSF002162">
    <property type="entry name" value="Ribosomal_L6"/>
    <property type="match status" value="1"/>
</dbReference>
<comment type="caution">
    <text evidence="9">The sequence shown here is derived from an EMBL/GenBank/DDBJ whole genome shotgun (WGS) entry which is preliminary data.</text>
</comment>
<dbReference type="GO" id="GO:0003735">
    <property type="term" value="F:structural constituent of ribosome"/>
    <property type="evidence" value="ECO:0007669"/>
    <property type="project" value="UniProtKB-UniRule"/>
</dbReference>
<dbReference type="Pfam" id="PF00347">
    <property type="entry name" value="Ribosomal_L6"/>
    <property type="match status" value="2"/>
</dbReference>
<keyword evidence="1 5" id="KW-0699">rRNA-binding</keyword>
<reference evidence="9 10" key="1">
    <citation type="submission" date="2018-08" db="EMBL/GenBank/DDBJ databases">
        <title>Draft genome of candidate division NPL-UPA2 bacterium Unc8 that adapted to ultra-basic serpentinizing groundwater.</title>
        <authorList>
            <person name="Ishii S."/>
            <person name="Suzuki S."/>
            <person name="Nealson K.H."/>
        </authorList>
    </citation>
    <scope>NUCLEOTIDE SEQUENCE [LARGE SCALE GENOMIC DNA]</scope>
    <source>
        <strain evidence="9">Unc8</strain>
    </source>
</reference>
<dbReference type="GO" id="GO:0002181">
    <property type="term" value="P:cytoplasmic translation"/>
    <property type="evidence" value="ECO:0007669"/>
    <property type="project" value="TreeGrafter"/>
</dbReference>
<evidence type="ECO:0000256" key="2">
    <source>
        <dbReference type="ARBA" id="ARBA00022884"/>
    </source>
</evidence>
<sequence length="184" mass="20418">MSRIGRKPIEVPGFVTAHITGNELRVAGPKGELTRNISSLLKVAIRDKEVVVSRLGESRLHRSLHGLTRTLIANMIEGVASGFEKKLEMHGVGYRAEVKDRDIVLRIGFSHPVHYSLSEGVDAIVAREEQITRIRLTGINKEKLSDVAARLRAILPPEPYKGKGIRYEGEVIRRKAGKTKAIVK</sequence>
<dbReference type="GO" id="GO:0022625">
    <property type="term" value="C:cytosolic large ribosomal subunit"/>
    <property type="evidence" value="ECO:0007669"/>
    <property type="project" value="UniProtKB-UniRule"/>
</dbReference>
<feature type="domain" description="Large ribosomal subunit protein uL6 alpha-beta" evidence="8">
    <location>
        <begin position="12"/>
        <end position="81"/>
    </location>
</feature>
<evidence type="ECO:0000259" key="8">
    <source>
        <dbReference type="Pfam" id="PF00347"/>
    </source>
</evidence>
<evidence type="ECO:0000256" key="5">
    <source>
        <dbReference type="HAMAP-Rule" id="MF_01365"/>
    </source>
</evidence>
<dbReference type="InterPro" id="IPR020040">
    <property type="entry name" value="Ribosomal_uL6_a/b-dom"/>
</dbReference>
<evidence type="ECO:0000313" key="10">
    <source>
        <dbReference type="Proteomes" id="UP000266287"/>
    </source>
</evidence>
<dbReference type="Proteomes" id="UP000266287">
    <property type="component" value="Unassembled WGS sequence"/>
</dbReference>
<dbReference type="EMBL" id="NDHY01000005">
    <property type="protein sequence ID" value="RII00291.1"/>
    <property type="molecule type" value="Genomic_DNA"/>
</dbReference>
<organism evidence="9 10">
    <name type="scientific">candidate division NPL-UPA2 bacterium Unc8</name>
    <dbReference type="NCBI Taxonomy" id="1980939"/>
    <lineage>
        <taxon>Bacteria</taxon>
    </lineage>
</organism>
<dbReference type="HAMAP" id="MF_01365_B">
    <property type="entry name" value="Ribosomal_uL6_B"/>
    <property type="match status" value="1"/>
</dbReference>
<dbReference type="InterPro" id="IPR036789">
    <property type="entry name" value="Ribosomal_uL6-like_a/b-dom_sf"/>
</dbReference>
<dbReference type="GO" id="GO:0019843">
    <property type="term" value="F:rRNA binding"/>
    <property type="evidence" value="ECO:0007669"/>
    <property type="project" value="UniProtKB-UniRule"/>
</dbReference>
<keyword evidence="3 5" id="KW-0689">Ribosomal protein</keyword>
<comment type="function">
    <text evidence="5 7">This protein binds to the 23S rRNA, and is important in its secondary structure. It is located near the subunit interface in the base of the L7/L12 stalk, and near the tRNA binding site of the peptidyltransferase center.</text>
</comment>
<dbReference type="PRINTS" id="PR00059">
    <property type="entry name" value="RIBOSOMALL6"/>
</dbReference>
<dbReference type="SUPFAM" id="SSF56053">
    <property type="entry name" value="Ribosomal protein L6"/>
    <property type="match status" value="2"/>
</dbReference>
<dbReference type="NCBIfam" id="TIGR03654">
    <property type="entry name" value="L6_bact"/>
    <property type="match status" value="1"/>
</dbReference>
<dbReference type="PANTHER" id="PTHR11655">
    <property type="entry name" value="60S/50S RIBOSOMAL PROTEIN L6/L9"/>
    <property type="match status" value="1"/>
</dbReference>
<protein>
    <recommendedName>
        <fullName evidence="5">Large ribosomal subunit protein uL6</fullName>
    </recommendedName>
</protein>
<dbReference type="InterPro" id="IPR019906">
    <property type="entry name" value="Ribosomal_uL6_bac-type"/>
</dbReference>
<dbReference type="AlphaFoldDB" id="A0A399FVX2"/>
<feature type="domain" description="Large ribosomal subunit protein uL6 alpha-beta" evidence="8">
    <location>
        <begin position="91"/>
        <end position="167"/>
    </location>
</feature>
<keyword evidence="4 5" id="KW-0687">Ribonucleoprotein</keyword>
<evidence type="ECO:0000313" key="9">
    <source>
        <dbReference type="EMBL" id="RII00291.1"/>
    </source>
</evidence>
<proteinExistence type="inferred from homology"/>
<comment type="subunit">
    <text evidence="5">Part of the 50S ribosomal subunit.</text>
</comment>
<name>A0A399FVX2_UNCN2</name>
<dbReference type="PROSITE" id="PS00525">
    <property type="entry name" value="RIBOSOMAL_L6_1"/>
    <property type="match status" value="1"/>
</dbReference>
<keyword evidence="2 5" id="KW-0694">RNA-binding</keyword>
<dbReference type="Gene3D" id="3.90.930.12">
    <property type="entry name" value="Ribosomal protein L6, alpha-beta domain"/>
    <property type="match status" value="2"/>
</dbReference>
<evidence type="ECO:0000256" key="1">
    <source>
        <dbReference type="ARBA" id="ARBA00022730"/>
    </source>
</evidence>
<dbReference type="PANTHER" id="PTHR11655:SF14">
    <property type="entry name" value="LARGE RIBOSOMAL SUBUNIT PROTEIN UL6M"/>
    <property type="match status" value="1"/>
</dbReference>
<dbReference type="FunFam" id="3.90.930.12:FF:000002">
    <property type="entry name" value="50S ribosomal protein L6"/>
    <property type="match status" value="1"/>
</dbReference>
<dbReference type="InterPro" id="IPR002358">
    <property type="entry name" value="Ribosomal_uL6_CS"/>
</dbReference>
<dbReference type="InterPro" id="IPR000702">
    <property type="entry name" value="Ribosomal_uL6-like"/>
</dbReference>
<evidence type="ECO:0000256" key="7">
    <source>
        <dbReference type="RuleBase" id="RU003870"/>
    </source>
</evidence>
<comment type="similarity">
    <text evidence="5 6">Belongs to the universal ribosomal protein uL6 family.</text>
</comment>
<accession>A0A399FVX2</accession>